<sequence>MIKKIDFRQSWSSVGSGTPELANTLAQLEIHVGDYNLTRNENIFSQSIQNHVIVSSYPLAFWMLQNWWRLLYEPLPAPNKPDVSWRMAHELGAANHGFVWPKILFASDSLNVQVWSSPSEVNCQQSVRYINGLNLPVSISITEFRQALFDFISTVENRLEAFGLGASDLSALFSIVKEEEQIEDSRIYRKLEALMGFDPDECSPDAMEYAIKLYSEYGEGTLLELAPVYGKMGQEELLKPIEKFISAPGVYGKPTFSTKQIANSTCADSAPWRVAVDNAQKLRSEIGNTNNPIDTKTLFELLGIASSAIDKWGPMGRSSVSVGIPTDDQTIKFVPRKKHPISKRFELSRYVGDFIQTGSNQWLTNTDLSTSRQKYQRAFAAEFLCPINGLINFLESDFSNEAIEDAAEHFDVSEQTISSLLANNNYIEYQSINESPYHIGYNGFPLKAGQKH</sequence>
<dbReference type="AlphaFoldDB" id="A0A4P9UQ76"/>
<dbReference type="OrthoDB" id="596881at2"/>
<keyword evidence="2" id="KW-1185">Reference proteome</keyword>
<dbReference type="EMBL" id="CP035467">
    <property type="protein sequence ID" value="QCW81736.1"/>
    <property type="molecule type" value="Genomic_DNA"/>
</dbReference>
<name>A0A4P9UQ76_METBY</name>
<evidence type="ECO:0000313" key="2">
    <source>
        <dbReference type="Proteomes" id="UP000305881"/>
    </source>
</evidence>
<reference evidence="2" key="1">
    <citation type="journal article" date="2019" name="J. Bacteriol.">
        <title>A Mutagenic Screen Identifies a TonB-Dependent Receptor Required for the Lanthanide Metal Switch in the Type I Methanotroph 'Methylotuvimicrobium buryatense' 5GB1C.</title>
        <authorList>
            <person name="Groom J.D."/>
            <person name="Ford S.M."/>
            <person name="Pesesky M.W."/>
            <person name="Lidstrom M.E."/>
        </authorList>
    </citation>
    <scope>NUCLEOTIDE SEQUENCE [LARGE SCALE GENOMIC DNA]</scope>
    <source>
        <strain evidence="2">5GB1C</strain>
    </source>
</reference>
<gene>
    <name evidence="1" type="ORF">EQU24_05335</name>
</gene>
<dbReference type="Proteomes" id="UP000305881">
    <property type="component" value="Chromosome"/>
</dbReference>
<dbReference type="KEGG" id="mbur:EQU24_05335"/>
<accession>A0A4P9UQ76</accession>
<evidence type="ECO:0000313" key="1">
    <source>
        <dbReference type="EMBL" id="QCW81736.1"/>
    </source>
</evidence>
<organism evidence="1 2">
    <name type="scientific">Methylotuvimicrobium buryatense</name>
    <name type="common">Methylomicrobium buryatense</name>
    <dbReference type="NCBI Taxonomy" id="95641"/>
    <lineage>
        <taxon>Bacteria</taxon>
        <taxon>Pseudomonadati</taxon>
        <taxon>Pseudomonadota</taxon>
        <taxon>Gammaproteobacteria</taxon>
        <taxon>Methylococcales</taxon>
        <taxon>Methylococcaceae</taxon>
        <taxon>Methylotuvimicrobium</taxon>
    </lineage>
</organism>
<protein>
    <submittedName>
        <fullName evidence="1">Uncharacterized protein</fullName>
    </submittedName>
</protein>
<dbReference type="RefSeq" id="WP_017840483.1">
    <property type="nucleotide sequence ID" value="NZ_CP035467.1"/>
</dbReference>
<proteinExistence type="predicted"/>